<dbReference type="AlphaFoldDB" id="A0AAV2T111"/>
<dbReference type="GO" id="GO:0031416">
    <property type="term" value="C:NatB complex"/>
    <property type="evidence" value="ECO:0007669"/>
    <property type="project" value="TreeGrafter"/>
</dbReference>
<comment type="caution">
    <text evidence="3">The sequence shown here is derived from an EMBL/GenBank/DDBJ whole genome shotgun (WGS) entry which is preliminary data.</text>
</comment>
<reference evidence="3" key="1">
    <citation type="submission" date="2024-06" db="EMBL/GenBank/DDBJ databases">
        <authorList>
            <person name="Liu X."/>
            <person name="Lenzi L."/>
            <person name="Haldenby T S."/>
            <person name="Uol C."/>
        </authorList>
    </citation>
    <scope>NUCLEOTIDE SEQUENCE</scope>
</reference>
<dbReference type="Pfam" id="PF09797">
    <property type="entry name" value="NatB_MDM20"/>
    <property type="match status" value="1"/>
</dbReference>
<dbReference type="SUPFAM" id="SSF48452">
    <property type="entry name" value="TPR-like"/>
    <property type="match status" value="1"/>
</dbReference>
<evidence type="ECO:0000313" key="3">
    <source>
        <dbReference type="EMBL" id="CAL5130068.1"/>
    </source>
</evidence>
<organism evidence="3 4">
    <name type="scientific">Calicophoron daubneyi</name>
    <name type="common">Rumen fluke</name>
    <name type="synonym">Paramphistomum daubneyi</name>
    <dbReference type="NCBI Taxonomy" id="300641"/>
    <lineage>
        <taxon>Eukaryota</taxon>
        <taxon>Metazoa</taxon>
        <taxon>Spiralia</taxon>
        <taxon>Lophotrochozoa</taxon>
        <taxon>Platyhelminthes</taxon>
        <taxon>Trematoda</taxon>
        <taxon>Digenea</taxon>
        <taxon>Plagiorchiida</taxon>
        <taxon>Pronocephalata</taxon>
        <taxon>Paramphistomoidea</taxon>
        <taxon>Paramphistomidae</taxon>
        <taxon>Calicophoron</taxon>
    </lineage>
</organism>
<dbReference type="InterPro" id="IPR019183">
    <property type="entry name" value="NAA25_NatB_aux_su"/>
</dbReference>
<accession>A0AAV2T111</accession>
<dbReference type="PANTHER" id="PTHR22767:SF3">
    <property type="entry name" value="N-ALPHA-ACETYLTRANSFERASE 25, NATB AUXILIARY SUBUNIT"/>
    <property type="match status" value="1"/>
</dbReference>
<name>A0AAV2T111_CALDB</name>
<sequence length="1067" mass="119778">MLGLELRDARLKAVVDPFESGNFKKALQESNKILKKSPGCETAKALKALTLLKLGKITEAAALADAVVDACPTDESTLNVIMCYFRETGQLERLTTYLKSAIEKCPNREDLLLCLFLNYVQDGNFSAQQSTARILSQNFSSRDYVYWVIVSTLLQADSDPAMADRVYLPLAEKMLAREVENGKVETHVELQLYLELLLRLGKQSNVLELLNRKELIDRLNKLDYRFDYSQEILDLHVSLNEWESAFAAGSQMLKSDPDNWNAWKGLISVPLRHKSWDDACNSIIKLQDFTEDLVTQHPAARGPQLARLDLSASLLRRGWQSPSTSDLRGYLLQYFERFGSKFVCALDLAYLVPVLLCEREDQEELMDTLISDVESNQTPRSETKQIQRHVCCYQIARASSRKLSLEKLLSVYFSYVPERTETPTVNSDESAERPSESVDLHPADGFLLLILSYLVEAPRPPAMNPGVHQFSAALVAAHWTEHIGIMHATSNHHFRLRLCQLFLHHTLGCPDQSLHQTERLEVKQLLFVSLGHFVLNAGPLLTIWANSPQFNQQTDTCSPILSLYQRVHALAGTMVSESEECLVAAYRRRAYTKIREFTQFADRLRHADVFLLARMELVYWQLAVVPEDFDSLLEHLSAATKEVSLVEKRLCNIRDCRDCMVSPNFDPLTVANQTQADSFQCTVSWIRLRLIAVNSILHSARLVMSTVKMSDQLLENKDGAMTEKVKTDERGSDAQSQLESCLSRLTALKQDAHPIPDSALVNTLTLIESLVLPCEHLFTSPPQLPPTTFPSLYLHGPYYSVLSSGIRLVVGFHRLLSEGPEAFSEEDELGSLRSLQNPFSETSLCTSFPSPVQEAESYSSSPSSCHPAGVLLLMGAVYEVITLSCLFISVLRSMLRPRSHFRSQLHKRQRRKGGKASKGKVREEEAKVSQHNSDESSDSPVLKRLDSIGSRLLVASESLSSFANGMANVTDAWETWAKTFAATHFAELASAFCSQNLPTEFIEHYPNLVPTKSTQLLTEIASSFEKAFGRLSTGLRLKAANLNRMHSELAVYECVEGLSQCNLKNDQ</sequence>
<feature type="region of interest" description="Disordered" evidence="2">
    <location>
        <begin position="902"/>
        <end position="941"/>
    </location>
</feature>
<comment type="similarity">
    <text evidence="1">Belongs to the MDM20/NAA25 family.</text>
</comment>
<gene>
    <name evidence="3" type="ORF">CDAUBV1_LOCUS1509</name>
</gene>
<evidence type="ECO:0000256" key="1">
    <source>
        <dbReference type="ARBA" id="ARBA00006298"/>
    </source>
</evidence>
<evidence type="ECO:0000313" key="4">
    <source>
        <dbReference type="Proteomes" id="UP001497525"/>
    </source>
</evidence>
<dbReference type="Gene3D" id="1.25.40.1040">
    <property type="match status" value="1"/>
</dbReference>
<dbReference type="EMBL" id="CAXLJL010000057">
    <property type="protein sequence ID" value="CAL5130068.1"/>
    <property type="molecule type" value="Genomic_DNA"/>
</dbReference>
<dbReference type="Proteomes" id="UP001497525">
    <property type="component" value="Unassembled WGS sequence"/>
</dbReference>
<dbReference type="PANTHER" id="PTHR22767">
    <property type="entry name" value="N-TERMINAL ACETYLTRANSFERASE-RELATED"/>
    <property type="match status" value="1"/>
</dbReference>
<dbReference type="InterPro" id="IPR011990">
    <property type="entry name" value="TPR-like_helical_dom_sf"/>
</dbReference>
<evidence type="ECO:0008006" key="5">
    <source>
        <dbReference type="Google" id="ProtNLM"/>
    </source>
</evidence>
<proteinExistence type="inferred from homology"/>
<feature type="compositionally biased region" description="Basic residues" evidence="2">
    <location>
        <begin position="902"/>
        <end position="919"/>
    </location>
</feature>
<evidence type="ECO:0000256" key="2">
    <source>
        <dbReference type="SAM" id="MobiDB-lite"/>
    </source>
</evidence>
<protein>
    <recommendedName>
        <fullName evidence="5">N-terminal acetyltransferase B complex subunit NAA25 homolog</fullName>
    </recommendedName>
</protein>
<feature type="compositionally biased region" description="Basic and acidic residues" evidence="2">
    <location>
        <begin position="920"/>
        <end position="934"/>
    </location>
</feature>